<keyword evidence="2" id="KW-1185">Reference proteome</keyword>
<dbReference type="AlphaFoldDB" id="A0A560J7L8"/>
<evidence type="ECO:0000313" key="2">
    <source>
        <dbReference type="Proteomes" id="UP000315914"/>
    </source>
</evidence>
<organism evidence="1 2">
    <name type="scientific">Bradyrhizobium sacchari</name>
    <dbReference type="NCBI Taxonomy" id="1399419"/>
    <lineage>
        <taxon>Bacteria</taxon>
        <taxon>Pseudomonadati</taxon>
        <taxon>Pseudomonadota</taxon>
        <taxon>Alphaproteobacteria</taxon>
        <taxon>Hyphomicrobiales</taxon>
        <taxon>Nitrobacteraceae</taxon>
        <taxon>Bradyrhizobium</taxon>
    </lineage>
</organism>
<dbReference type="Proteomes" id="UP000315914">
    <property type="component" value="Unassembled WGS sequence"/>
</dbReference>
<comment type="caution">
    <text evidence="1">The sequence shown here is derived from an EMBL/GenBank/DDBJ whole genome shotgun (WGS) entry which is preliminary data.</text>
</comment>
<dbReference type="OrthoDB" id="9757939at2"/>
<sequence>MNRREFCELIAAVAASGVLSSNVVEGAPSGVLPADHEPSWAANANYPNNRAPLGRSRYVKLPLGAVRPTGWLLDQLNLQARGITRDLPGLWDIVGQSGWKGDTGKNVSDGVFDTNARFVPRWLEGLTMLAGVLHDDELKAVGKPYMTTRFQSKTSPA</sequence>
<proteinExistence type="predicted"/>
<gene>
    <name evidence="1" type="ORF">FBZ95_10291</name>
</gene>
<reference evidence="1 2" key="1">
    <citation type="submission" date="2019-06" db="EMBL/GenBank/DDBJ databases">
        <title>Genomic Encyclopedia of Type Strains, Phase IV (KMG-V): Genome sequencing to study the core and pangenomes of soil and plant-associated prokaryotes.</title>
        <authorList>
            <person name="Whitman W."/>
        </authorList>
    </citation>
    <scope>NUCLEOTIDE SEQUENCE [LARGE SCALE GENOMIC DNA]</scope>
    <source>
        <strain evidence="1 2">BR 10556</strain>
    </source>
</reference>
<evidence type="ECO:0000313" key="1">
    <source>
        <dbReference type="EMBL" id="TWB80874.1"/>
    </source>
</evidence>
<dbReference type="EMBL" id="VITW01000002">
    <property type="protein sequence ID" value="TWB80874.1"/>
    <property type="molecule type" value="Genomic_DNA"/>
</dbReference>
<accession>A0A560J7L8</accession>
<name>A0A560J7L8_9BRAD</name>
<dbReference type="RefSeq" id="WP_136615737.1">
    <property type="nucleotide sequence ID" value="NZ_LWIG01000059.1"/>
</dbReference>
<protein>
    <submittedName>
        <fullName evidence="1">Uncharacterized protein</fullName>
    </submittedName>
</protein>